<organism evidence="1 2">
    <name type="scientific">Pleuronectes platessa</name>
    <name type="common">European plaice</name>
    <dbReference type="NCBI Taxonomy" id="8262"/>
    <lineage>
        <taxon>Eukaryota</taxon>
        <taxon>Metazoa</taxon>
        <taxon>Chordata</taxon>
        <taxon>Craniata</taxon>
        <taxon>Vertebrata</taxon>
        <taxon>Euteleostomi</taxon>
        <taxon>Actinopterygii</taxon>
        <taxon>Neopterygii</taxon>
        <taxon>Teleostei</taxon>
        <taxon>Neoteleostei</taxon>
        <taxon>Acanthomorphata</taxon>
        <taxon>Carangaria</taxon>
        <taxon>Pleuronectiformes</taxon>
        <taxon>Pleuronectoidei</taxon>
        <taxon>Pleuronectidae</taxon>
        <taxon>Pleuronectes</taxon>
    </lineage>
</organism>
<sequence length="104" mass="11773">MAIGSFCKRCCRVCNGGGRSVPRDEGISRNQEVVGLAEGYFLVKRFLNSRGDQRRWLPAPKAVCPDKHPAKCRVQQRVWDQPWSGSLADCLHNEPGRGYTLIEW</sequence>
<comment type="caution">
    <text evidence="1">The sequence shown here is derived from an EMBL/GenBank/DDBJ whole genome shotgun (WGS) entry which is preliminary data.</text>
</comment>
<dbReference type="AlphaFoldDB" id="A0A9N7Z7K8"/>
<gene>
    <name evidence="1" type="ORF">PLEPLA_LOCUS41129</name>
</gene>
<dbReference type="EMBL" id="CADEAL010004168">
    <property type="protein sequence ID" value="CAB1453376.1"/>
    <property type="molecule type" value="Genomic_DNA"/>
</dbReference>
<accession>A0A9N7Z7K8</accession>
<name>A0A9N7Z7K8_PLEPL</name>
<dbReference type="Proteomes" id="UP001153269">
    <property type="component" value="Unassembled WGS sequence"/>
</dbReference>
<proteinExistence type="predicted"/>
<protein>
    <submittedName>
        <fullName evidence="1">Uncharacterized protein</fullName>
    </submittedName>
</protein>
<evidence type="ECO:0000313" key="2">
    <source>
        <dbReference type="Proteomes" id="UP001153269"/>
    </source>
</evidence>
<reference evidence="1" key="1">
    <citation type="submission" date="2020-03" db="EMBL/GenBank/DDBJ databases">
        <authorList>
            <person name="Weist P."/>
        </authorList>
    </citation>
    <scope>NUCLEOTIDE SEQUENCE</scope>
</reference>
<keyword evidence="2" id="KW-1185">Reference proteome</keyword>
<evidence type="ECO:0000313" key="1">
    <source>
        <dbReference type="EMBL" id="CAB1453376.1"/>
    </source>
</evidence>